<proteinExistence type="predicted"/>
<dbReference type="Pfam" id="PF00512">
    <property type="entry name" value="HisKA"/>
    <property type="match status" value="1"/>
</dbReference>
<evidence type="ECO:0000259" key="12">
    <source>
        <dbReference type="PROSITE" id="PS50109"/>
    </source>
</evidence>
<dbReference type="PRINTS" id="PR01780">
    <property type="entry name" value="LANTIREGPROT"/>
</dbReference>
<dbReference type="SUPFAM" id="SSF55874">
    <property type="entry name" value="ATPase domain of HSP90 chaperone/DNA topoisomerase II/histidine kinase"/>
    <property type="match status" value="1"/>
</dbReference>
<organism evidence="13 14">
    <name type="scientific">Clostridium gelidum</name>
    <dbReference type="NCBI Taxonomy" id="704125"/>
    <lineage>
        <taxon>Bacteria</taxon>
        <taxon>Bacillati</taxon>
        <taxon>Bacillota</taxon>
        <taxon>Clostridia</taxon>
        <taxon>Eubacteriales</taxon>
        <taxon>Clostridiaceae</taxon>
        <taxon>Clostridium</taxon>
    </lineage>
</organism>
<dbReference type="InterPro" id="IPR050398">
    <property type="entry name" value="HssS/ArlS-like"/>
</dbReference>
<dbReference type="InterPro" id="IPR036097">
    <property type="entry name" value="HisK_dim/P_sf"/>
</dbReference>
<evidence type="ECO:0000256" key="8">
    <source>
        <dbReference type="ARBA" id="ARBA00022989"/>
    </source>
</evidence>
<evidence type="ECO:0000256" key="9">
    <source>
        <dbReference type="ARBA" id="ARBA00023012"/>
    </source>
</evidence>
<dbReference type="InterPro" id="IPR008358">
    <property type="entry name" value="Sig_transdc_His_kin/Pase_MprB"/>
</dbReference>
<feature type="domain" description="Histidine kinase" evidence="12">
    <location>
        <begin position="240"/>
        <end position="455"/>
    </location>
</feature>
<dbReference type="Proteomes" id="UP000824633">
    <property type="component" value="Chromosome"/>
</dbReference>
<evidence type="ECO:0000256" key="1">
    <source>
        <dbReference type="ARBA" id="ARBA00000085"/>
    </source>
</evidence>
<keyword evidence="5" id="KW-0808">Transferase</keyword>
<dbReference type="SMART" id="SM00388">
    <property type="entry name" value="HisKA"/>
    <property type="match status" value="1"/>
</dbReference>
<dbReference type="SUPFAM" id="SSF47384">
    <property type="entry name" value="Homodimeric domain of signal transducing histidine kinase"/>
    <property type="match status" value="1"/>
</dbReference>
<dbReference type="InterPro" id="IPR036890">
    <property type="entry name" value="HATPase_C_sf"/>
</dbReference>
<evidence type="ECO:0000256" key="6">
    <source>
        <dbReference type="ARBA" id="ARBA00022692"/>
    </source>
</evidence>
<feature type="transmembrane region" description="Helical" evidence="11">
    <location>
        <begin position="14"/>
        <end position="40"/>
    </location>
</feature>
<keyword evidence="9" id="KW-0902">Two-component regulatory system</keyword>
<evidence type="ECO:0000256" key="5">
    <source>
        <dbReference type="ARBA" id="ARBA00022679"/>
    </source>
</evidence>
<dbReference type="Pfam" id="PF02518">
    <property type="entry name" value="HATPase_c"/>
    <property type="match status" value="1"/>
</dbReference>
<evidence type="ECO:0000256" key="7">
    <source>
        <dbReference type="ARBA" id="ARBA00022777"/>
    </source>
</evidence>
<gene>
    <name evidence="13" type="ORF">psyc5s11_48280</name>
</gene>
<comment type="subcellular location">
    <subcellularLocation>
        <location evidence="2">Membrane</location>
        <topology evidence="2">Multi-pass membrane protein</topology>
    </subcellularLocation>
</comment>
<keyword evidence="10 11" id="KW-0472">Membrane</keyword>
<evidence type="ECO:0000256" key="10">
    <source>
        <dbReference type="ARBA" id="ARBA00023136"/>
    </source>
</evidence>
<dbReference type="RefSeq" id="WP_224034999.1">
    <property type="nucleotide sequence ID" value="NZ_AP024849.1"/>
</dbReference>
<protein>
    <recommendedName>
        <fullName evidence="3">histidine kinase</fullName>
        <ecNumber evidence="3">2.7.13.3</ecNumber>
    </recommendedName>
</protein>
<dbReference type="PANTHER" id="PTHR45528">
    <property type="entry name" value="SENSOR HISTIDINE KINASE CPXA"/>
    <property type="match status" value="1"/>
</dbReference>
<dbReference type="Gene3D" id="1.10.287.130">
    <property type="match status" value="1"/>
</dbReference>
<dbReference type="CDD" id="cd00082">
    <property type="entry name" value="HisKA"/>
    <property type="match status" value="1"/>
</dbReference>
<keyword evidence="14" id="KW-1185">Reference proteome</keyword>
<evidence type="ECO:0000256" key="4">
    <source>
        <dbReference type="ARBA" id="ARBA00022553"/>
    </source>
</evidence>
<keyword evidence="8 11" id="KW-1133">Transmembrane helix</keyword>
<dbReference type="EC" id="2.7.13.3" evidence="3"/>
<dbReference type="SMART" id="SM00387">
    <property type="entry name" value="HATPase_c"/>
    <property type="match status" value="1"/>
</dbReference>
<reference evidence="14" key="1">
    <citation type="submission" date="2021-07" db="EMBL/GenBank/DDBJ databases">
        <title>Complete genome sequencing of a Clostridium isolate.</title>
        <authorList>
            <person name="Ueki A."/>
            <person name="Tonouchi A."/>
        </authorList>
    </citation>
    <scope>NUCLEOTIDE SEQUENCE [LARGE SCALE GENOMIC DNA]</scope>
    <source>
        <strain evidence="14">C5S11</strain>
    </source>
</reference>
<sequence length="456" mass="52498">MEGVKRQKSISKIFAMYIIIFCIVAAIIVVFDSILFLVAADSGLILPANYYEQQIEKHRDDIASVEDISAIIPKECEYAVYNLEGKKLQGTFSEDKSLNVWKFVQNGEKINGRRYYKIIQRKGEVCVVEYTLVSNFANPILRKYVPSADLGVVIIFVILFITEIIIFSKCFRKRMLKEMQILKDTTINIQMENLDFEMKYSNIIEINEVLSALDKMKTELYESLNKQWKMEEMRKEQIAALAHDIKTPLTIIKGNSELLNELDLKQDQAEFNKRILNEVSNMESYIKSLIEIMKSEKEPAIEKKKIDLKTFVKEITEQGISMSINKRLRFLCETKNLPEFALIDEVELKRAINNIISNAIDYSKANGDIIFSVDFKDKYIRFIIEDSGRGFTKEGLSSATEQFFQGDKSRSSKNHYGMGLYIAKKFIERHNGRIYLSNSEKLGGAKVTLELPSTLS</sequence>
<dbReference type="EMBL" id="AP024849">
    <property type="protein sequence ID" value="BCZ48761.1"/>
    <property type="molecule type" value="Genomic_DNA"/>
</dbReference>
<keyword evidence="6 11" id="KW-0812">Transmembrane</keyword>
<dbReference type="PROSITE" id="PS50109">
    <property type="entry name" value="HIS_KIN"/>
    <property type="match status" value="1"/>
</dbReference>
<dbReference type="InterPro" id="IPR005467">
    <property type="entry name" value="His_kinase_dom"/>
</dbReference>
<evidence type="ECO:0000256" key="11">
    <source>
        <dbReference type="SAM" id="Phobius"/>
    </source>
</evidence>
<evidence type="ECO:0000256" key="3">
    <source>
        <dbReference type="ARBA" id="ARBA00012438"/>
    </source>
</evidence>
<keyword evidence="7 13" id="KW-0418">Kinase</keyword>
<dbReference type="Gene3D" id="3.30.565.10">
    <property type="entry name" value="Histidine kinase-like ATPase, C-terminal domain"/>
    <property type="match status" value="1"/>
</dbReference>
<accession>A0ABM7T9X3</accession>
<dbReference type="InterPro" id="IPR003594">
    <property type="entry name" value="HATPase_dom"/>
</dbReference>
<dbReference type="InterPro" id="IPR003661">
    <property type="entry name" value="HisK_dim/P_dom"/>
</dbReference>
<feature type="transmembrane region" description="Helical" evidence="11">
    <location>
        <begin position="150"/>
        <end position="171"/>
    </location>
</feature>
<evidence type="ECO:0000313" key="14">
    <source>
        <dbReference type="Proteomes" id="UP000824633"/>
    </source>
</evidence>
<dbReference type="PANTHER" id="PTHR45528:SF8">
    <property type="entry name" value="HISTIDINE KINASE"/>
    <property type="match status" value="1"/>
</dbReference>
<dbReference type="GO" id="GO:0016301">
    <property type="term" value="F:kinase activity"/>
    <property type="evidence" value="ECO:0007669"/>
    <property type="project" value="UniProtKB-KW"/>
</dbReference>
<evidence type="ECO:0000313" key="13">
    <source>
        <dbReference type="EMBL" id="BCZ48761.1"/>
    </source>
</evidence>
<comment type="catalytic activity">
    <reaction evidence="1">
        <text>ATP + protein L-histidine = ADP + protein N-phospho-L-histidine.</text>
        <dbReference type="EC" id="2.7.13.3"/>
    </reaction>
</comment>
<name>A0ABM7T9X3_9CLOT</name>
<keyword evidence="4" id="KW-0597">Phosphoprotein</keyword>
<evidence type="ECO:0000256" key="2">
    <source>
        <dbReference type="ARBA" id="ARBA00004141"/>
    </source>
</evidence>